<protein>
    <submittedName>
        <fullName evidence="2">Retrovirus-related Pol polyprotein LINE-1</fullName>
    </submittedName>
</protein>
<dbReference type="Gramene" id="C.cajan_07705.t">
    <property type="protein sequence ID" value="C.cajan_07705.t"/>
    <property type="gene ID" value="C.cajan_07705"/>
</dbReference>
<evidence type="ECO:0000259" key="1">
    <source>
        <dbReference type="Pfam" id="PF00078"/>
    </source>
</evidence>
<reference evidence="2 3" key="1">
    <citation type="journal article" date="2012" name="Nat. Biotechnol.">
        <title>Draft genome sequence of pigeonpea (Cajanus cajan), an orphan legume crop of resource-poor farmers.</title>
        <authorList>
            <person name="Varshney R.K."/>
            <person name="Chen W."/>
            <person name="Li Y."/>
            <person name="Bharti A.K."/>
            <person name="Saxena R.K."/>
            <person name="Schlueter J.A."/>
            <person name="Donoghue M.T."/>
            <person name="Azam S."/>
            <person name="Fan G."/>
            <person name="Whaley A.M."/>
            <person name="Farmer A.D."/>
            <person name="Sheridan J."/>
            <person name="Iwata A."/>
            <person name="Tuteja R."/>
            <person name="Penmetsa R.V."/>
            <person name="Wu W."/>
            <person name="Upadhyaya H.D."/>
            <person name="Yang S.P."/>
            <person name="Shah T."/>
            <person name="Saxena K.B."/>
            <person name="Michael T."/>
            <person name="McCombie W.R."/>
            <person name="Yang B."/>
            <person name="Zhang G."/>
            <person name="Yang H."/>
            <person name="Wang J."/>
            <person name="Spillane C."/>
            <person name="Cook D.R."/>
            <person name="May G.D."/>
            <person name="Xu X."/>
            <person name="Jackson S.A."/>
        </authorList>
    </citation>
    <scope>NUCLEOTIDE SEQUENCE [LARGE SCALE GENOMIC DNA]</scope>
    <source>
        <strain evidence="3">cv. Asha</strain>
    </source>
</reference>
<keyword evidence="3" id="KW-1185">Reference proteome</keyword>
<evidence type="ECO:0000313" key="3">
    <source>
        <dbReference type="Proteomes" id="UP000075243"/>
    </source>
</evidence>
<accession>A0A151U7D7</accession>
<dbReference type="STRING" id="3821.A0A151U7D7"/>
<dbReference type="EMBL" id="CM003604">
    <property type="protein sequence ID" value="KYP75212.1"/>
    <property type="molecule type" value="Genomic_DNA"/>
</dbReference>
<dbReference type="AlphaFoldDB" id="A0A151U7D7"/>
<organism evidence="2 3">
    <name type="scientific">Cajanus cajan</name>
    <name type="common">Pigeon pea</name>
    <name type="synonym">Cajanus indicus</name>
    <dbReference type="NCBI Taxonomy" id="3821"/>
    <lineage>
        <taxon>Eukaryota</taxon>
        <taxon>Viridiplantae</taxon>
        <taxon>Streptophyta</taxon>
        <taxon>Embryophyta</taxon>
        <taxon>Tracheophyta</taxon>
        <taxon>Spermatophyta</taxon>
        <taxon>Magnoliopsida</taxon>
        <taxon>eudicotyledons</taxon>
        <taxon>Gunneridae</taxon>
        <taxon>Pentapetalae</taxon>
        <taxon>rosids</taxon>
        <taxon>fabids</taxon>
        <taxon>Fabales</taxon>
        <taxon>Fabaceae</taxon>
        <taxon>Papilionoideae</taxon>
        <taxon>50 kb inversion clade</taxon>
        <taxon>NPAAA clade</taxon>
        <taxon>indigoferoid/millettioid clade</taxon>
        <taxon>Phaseoleae</taxon>
        <taxon>Cajanus</taxon>
    </lineage>
</organism>
<gene>
    <name evidence="2" type="ORF">KK1_007917</name>
</gene>
<evidence type="ECO:0000313" key="2">
    <source>
        <dbReference type="EMBL" id="KYP75212.1"/>
    </source>
</evidence>
<dbReference type="InterPro" id="IPR000477">
    <property type="entry name" value="RT_dom"/>
</dbReference>
<dbReference type="PANTHER" id="PTHR33116:SF78">
    <property type="entry name" value="OS12G0587133 PROTEIN"/>
    <property type="match status" value="1"/>
</dbReference>
<dbReference type="Pfam" id="PF00078">
    <property type="entry name" value="RVT_1"/>
    <property type="match status" value="1"/>
</dbReference>
<name>A0A151U7D7_CAJCA</name>
<feature type="domain" description="Reverse transcriptase" evidence="1">
    <location>
        <begin position="2"/>
        <end position="137"/>
    </location>
</feature>
<dbReference type="Proteomes" id="UP000075243">
    <property type="component" value="Chromosome 2"/>
</dbReference>
<dbReference type="SUPFAM" id="SSF56672">
    <property type="entry name" value="DNA/RNA polymerases"/>
    <property type="match status" value="1"/>
</dbReference>
<dbReference type="PANTHER" id="PTHR33116">
    <property type="entry name" value="REVERSE TRANSCRIPTASE ZINC-BINDING DOMAIN-CONTAINING PROTEIN-RELATED-RELATED"/>
    <property type="match status" value="1"/>
</dbReference>
<sequence length="249" mass="28616">MYKILPKVLANRIKRVLSSIIDEQQSAFLEVWLMLHSVRVVNEIIDEAKRYKKPTIFFKVDFEKAYDSVCWHYLLYMLHRMGFNDKWVRWIKECLSSSKVSLLINGSLSEEFPLKHGLRQSDPVAPFLFMVVAQGLTGLMCEAEKRKIFTGVSVGLHNMQVIPCFLVRLEVCLVNSVLTALPLYYISFFKVPGSVSREIISIQRKFLWGCNDGQRKVYCINWDKVTLPKAQGGLGVKNVTLFNTAMLAK</sequence>
<proteinExistence type="predicted"/>
<dbReference type="InterPro" id="IPR043502">
    <property type="entry name" value="DNA/RNA_pol_sf"/>
</dbReference>